<dbReference type="InterPro" id="IPR053193">
    <property type="entry name" value="MetalloPDE_YfcE-like"/>
</dbReference>
<protein>
    <recommendedName>
        <fullName evidence="2">Phosphoesterase</fullName>
        <ecNumber evidence="2">3.1.4.-</ecNumber>
    </recommendedName>
</protein>
<dbReference type="SUPFAM" id="SSF56300">
    <property type="entry name" value="Metallo-dependent phosphatases"/>
    <property type="match status" value="1"/>
</dbReference>
<comment type="similarity">
    <text evidence="1 2">Belongs to the metallophosphoesterase superfamily. YfcE family.</text>
</comment>
<evidence type="ECO:0000256" key="2">
    <source>
        <dbReference type="RuleBase" id="RU362039"/>
    </source>
</evidence>
<comment type="cofactor">
    <cofactor evidence="2">
        <name>a divalent metal cation</name>
        <dbReference type="ChEBI" id="CHEBI:60240"/>
    </cofactor>
</comment>
<dbReference type="Proteomes" id="UP000233256">
    <property type="component" value="Unassembled WGS sequence"/>
</dbReference>
<dbReference type="InterPro" id="IPR041802">
    <property type="entry name" value="MPP_YfcE"/>
</dbReference>
<dbReference type="NCBIfam" id="TIGR00040">
    <property type="entry name" value="yfcE"/>
    <property type="match status" value="1"/>
</dbReference>
<dbReference type="AlphaFoldDB" id="A0A2N1PQF3"/>
<dbReference type="PANTHER" id="PTHR43165">
    <property type="entry name" value="METALLOPHOSPHOESTERASE"/>
    <property type="match status" value="1"/>
</dbReference>
<evidence type="ECO:0000313" key="4">
    <source>
        <dbReference type="EMBL" id="PKK90571.1"/>
    </source>
</evidence>
<dbReference type="PANTHER" id="PTHR43165:SF1">
    <property type="entry name" value="PHOSPHODIESTERASE MJ0936"/>
    <property type="match status" value="1"/>
</dbReference>
<gene>
    <name evidence="4" type="ORF">CVV64_09440</name>
</gene>
<dbReference type="EMBL" id="PGXC01000005">
    <property type="protein sequence ID" value="PKK90571.1"/>
    <property type="molecule type" value="Genomic_DNA"/>
</dbReference>
<organism evidence="4 5">
    <name type="scientific">Candidatus Wallbacteria bacterium HGW-Wallbacteria-1</name>
    <dbReference type="NCBI Taxonomy" id="2013854"/>
    <lineage>
        <taxon>Bacteria</taxon>
        <taxon>Candidatus Walliibacteriota</taxon>
    </lineage>
</organism>
<dbReference type="InterPro" id="IPR000979">
    <property type="entry name" value="Phosphodiesterase_MJ0936/Vps29"/>
</dbReference>
<evidence type="ECO:0000259" key="3">
    <source>
        <dbReference type="Pfam" id="PF12850"/>
    </source>
</evidence>
<dbReference type="GO" id="GO:0016787">
    <property type="term" value="F:hydrolase activity"/>
    <property type="evidence" value="ECO:0007669"/>
    <property type="project" value="UniProtKB-UniRule"/>
</dbReference>
<dbReference type="Gene3D" id="3.60.21.10">
    <property type="match status" value="1"/>
</dbReference>
<dbReference type="InterPro" id="IPR024654">
    <property type="entry name" value="Calcineurin-like_PHP_lpxH"/>
</dbReference>
<evidence type="ECO:0000256" key="1">
    <source>
        <dbReference type="ARBA" id="ARBA00008950"/>
    </source>
</evidence>
<dbReference type="GO" id="GO:0046872">
    <property type="term" value="F:metal ion binding"/>
    <property type="evidence" value="ECO:0007669"/>
    <property type="project" value="UniProtKB-KW"/>
</dbReference>
<reference evidence="4 5" key="1">
    <citation type="journal article" date="2017" name="ISME J.">
        <title>Potential for microbial H2 and metal transformations associated with novel bacteria and archaea in deep terrestrial subsurface sediments.</title>
        <authorList>
            <person name="Hernsdorf A.W."/>
            <person name="Amano Y."/>
            <person name="Miyakawa K."/>
            <person name="Ise K."/>
            <person name="Suzuki Y."/>
            <person name="Anantharaman K."/>
            <person name="Probst A."/>
            <person name="Burstein D."/>
            <person name="Thomas B.C."/>
            <person name="Banfield J.F."/>
        </authorList>
    </citation>
    <scope>NUCLEOTIDE SEQUENCE [LARGE SCALE GENOMIC DNA]</scope>
    <source>
        <strain evidence="4">HGW-Wallbacteria-1</strain>
    </source>
</reference>
<dbReference type="Pfam" id="PF12850">
    <property type="entry name" value="Metallophos_2"/>
    <property type="match status" value="1"/>
</dbReference>
<dbReference type="CDD" id="cd00841">
    <property type="entry name" value="MPP_YfcE"/>
    <property type="match status" value="1"/>
</dbReference>
<name>A0A2N1PQF3_9BACT</name>
<evidence type="ECO:0000313" key="5">
    <source>
        <dbReference type="Proteomes" id="UP000233256"/>
    </source>
</evidence>
<feature type="domain" description="Calcineurin-like phosphoesterase" evidence="3">
    <location>
        <begin position="1"/>
        <end position="167"/>
    </location>
</feature>
<accession>A0A2N1PQF3</accession>
<comment type="caution">
    <text evidence="4">The sequence shown here is derived from an EMBL/GenBank/DDBJ whole genome shotgun (WGS) entry which is preliminary data.</text>
</comment>
<dbReference type="InterPro" id="IPR029052">
    <property type="entry name" value="Metallo-depent_PP-like"/>
</dbReference>
<dbReference type="EC" id="3.1.4.-" evidence="2"/>
<keyword evidence="2" id="KW-0479">Metal-binding</keyword>
<sequence length="176" mass="19218">MKIGVISDSHECRKSINAAVTLFNDSNCDAVLHCGDIISPIMTSSLSEIKGKFFAVFGNNDGERVLLSQKISLFGSIMNQPHSIEESGVRIHMTHEPFEPESIGASGKYDLVVFGHTHAPYLSISGRRVSEPLRGSDFVAGEVIVLNPGENCGFLTGKSSCAIVDYDRFRVDFHQL</sequence>
<proteinExistence type="inferred from homology"/>